<dbReference type="GO" id="GO:0006508">
    <property type="term" value="P:proteolysis"/>
    <property type="evidence" value="ECO:0007669"/>
    <property type="project" value="InterPro"/>
</dbReference>
<dbReference type="GeneID" id="91098690"/>
<dbReference type="SUPFAM" id="SSF53474">
    <property type="entry name" value="alpha/beta-Hydrolases"/>
    <property type="match status" value="1"/>
</dbReference>
<evidence type="ECO:0000313" key="2">
    <source>
        <dbReference type="EMBL" id="WWC93058.1"/>
    </source>
</evidence>
<proteinExistence type="predicted"/>
<protein>
    <recommendedName>
        <fullName evidence="1">Peptidase S9 prolyl oligopeptidase catalytic domain-containing protein</fullName>
    </recommendedName>
</protein>
<dbReference type="RefSeq" id="XP_066079820.1">
    <property type="nucleotide sequence ID" value="XM_066223723.1"/>
</dbReference>
<reference evidence="2 3" key="1">
    <citation type="submission" date="2024-01" db="EMBL/GenBank/DDBJ databases">
        <title>Comparative genomics of Cryptococcus and Kwoniella reveals pathogenesis evolution and contrasting modes of karyotype evolution via chromosome fusion or intercentromeric recombination.</title>
        <authorList>
            <person name="Coelho M.A."/>
            <person name="David-Palma M."/>
            <person name="Shea T."/>
            <person name="Bowers K."/>
            <person name="McGinley-Smith S."/>
            <person name="Mohammad A.W."/>
            <person name="Gnirke A."/>
            <person name="Yurkov A.M."/>
            <person name="Nowrousian M."/>
            <person name="Sun S."/>
            <person name="Cuomo C.A."/>
            <person name="Heitman J."/>
        </authorList>
    </citation>
    <scope>NUCLEOTIDE SEQUENCE [LARGE SCALE GENOMIC DNA]</scope>
    <source>
        <strain evidence="2 3">CBS 6074</strain>
    </source>
</reference>
<feature type="domain" description="Peptidase S9 prolyl oligopeptidase catalytic" evidence="1">
    <location>
        <begin position="270"/>
        <end position="349"/>
    </location>
</feature>
<evidence type="ECO:0000313" key="3">
    <source>
        <dbReference type="Proteomes" id="UP001355207"/>
    </source>
</evidence>
<evidence type="ECO:0000259" key="1">
    <source>
        <dbReference type="Pfam" id="PF00326"/>
    </source>
</evidence>
<accession>A0AAX4K8C6</accession>
<dbReference type="Proteomes" id="UP001355207">
    <property type="component" value="Chromosome 11"/>
</dbReference>
<dbReference type="EMBL" id="CP144108">
    <property type="protein sequence ID" value="WWC93058.1"/>
    <property type="molecule type" value="Genomic_DNA"/>
</dbReference>
<dbReference type="Gene3D" id="3.40.50.1820">
    <property type="entry name" value="alpha/beta hydrolase"/>
    <property type="match status" value="1"/>
</dbReference>
<dbReference type="AlphaFoldDB" id="A0AAX4K8C6"/>
<organism evidence="2 3">
    <name type="scientific">Kwoniella dendrophila CBS 6074</name>
    <dbReference type="NCBI Taxonomy" id="1295534"/>
    <lineage>
        <taxon>Eukaryota</taxon>
        <taxon>Fungi</taxon>
        <taxon>Dikarya</taxon>
        <taxon>Basidiomycota</taxon>
        <taxon>Agaricomycotina</taxon>
        <taxon>Tremellomycetes</taxon>
        <taxon>Tremellales</taxon>
        <taxon>Cryptococcaceae</taxon>
        <taxon>Kwoniella</taxon>
    </lineage>
</organism>
<dbReference type="GO" id="GO:0008236">
    <property type="term" value="F:serine-type peptidase activity"/>
    <property type="evidence" value="ECO:0007669"/>
    <property type="project" value="InterPro"/>
</dbReference>
<dbReference type="InterPro" id="IPR001375">
    <property type="entry name" value="Peptidase_S9_cat"/>
</dbReference>
<keyword evidence="3" id="KW-1185">Reference proteome</keyword>
<dbReference type="InterPro" id="IPR029058">
    <property type="entry name" value="AB_hydrolase_fold"/>
</dbReference>
<dbReference type="Pfam" id="PF00326">
    <property type="entry name" value="Peptidase_S9"/>
    <property type="match status" value="1"/>
</dbReference>
<gene>
    <name evidence="2" type="ORF">L201_008022</name>
</gene>
<sequence length="362" mass="41331">MSIESSYKTLTFTYDPINQIEFDIYIPSNLINKHIDKENKVGSLPLALPGVIAFHGGGIVSGSKKDAYFPQFLLDRYIAQNVLFISPNYRLLYPSNGSDILKDVTTLFNYFASKTSELYLKLNVEYGIRLDVNQLGVIGLSGGDYPSRSSILLDNIPKEIKPKVYINFFGQAGDFLLDWWINTKKDEKVLMEGMPFDHSKIEILLSKEQNVISDCPMEIEGDENQRISLCNYFYNKGLYLDYLLSEPGLSKNLQNITTREGRFNFIPKDKQYLLLPFDKLKEETEKPKFLFIHGIEDKVVPIQSSYNAQNQLNDLGIKSKSIWVKGAGHGLFQDGNWPYLVDGVDDIFDDCVKFTLDAFRDN</sequence>
<name>A0AAX4K8C6_9TREE</name>